<dbReference type="Proteomes" id="UP000557217">
    <property type="component" value="Unassembled WGS sequence"/>
</dbReference>
<sequence length="230" mass="26696">MAKEKQELNSRRMKRYSDNKRKMNRILNVLIAIVFTLIVINIYFIVKDDEEDEVAREDTKVEELKEHEDSEELEEQDSKKDEEESLDASNKNEEPNNLQEDNSSIHDENNDEIIVSTSSDANVEKVIVNNNWQVTPTRQTGEHVSAFEEGHVDYEEKLLTIRNAVELQEDNIIYWSVRNDGTGKGAVAVVSSKDQTEKYRVHIKWIENAGWIPIKVEILKKIDGTYEVMN</sequence>
<feature type="compositionally biased region" description="Basic and acidic residues" evidence="1">
    <location>
        <begin position="57"/>
        <end position="68"/>
    </location>
</feature>
<feature type="region of interest" description="Disordered" evidence="1">
    <location>
        <begin position="57"/>
        <end position="109"/>
    </location>
</feature>
<evidence type="ECO:0000313" key="5">
    <source>
        <dbReference type="Proteomes" id="UP000557217"/>
    </source>
</evidence>
<evidence type="ECO:0000313" key="4">
    <source>
        <dbReference type="EMBL" id="MBB5150239.1"/>
    </source>
</evidence>
<name>A0A840PUV9_URETH</name>
<evidence type="ECO:0000259" key="3">
    <source>
        <dbReference type="Pfam" id="PF07423"/>
    </source>
</evidence>
<keyword evidence="2" id="KW-0812">Transmembrane</keyword>
<organism evidence="4 5">
    <name type="scientific">Ureibacillus thermosphaericus</name>
    <dbReference type="NCBI Taxonomy" id="51173"/>
    <lineage>
        <taxon>Bacteria</taxon>
        <taxon>Bacillati</taxon>
        <taxon>Bacillota</taxon>
        <taxon>Bacilli</taxon>
        <taxon>Bacillales</taxon>
        <taxon>Caryophanaceae</taxon>
        <taxon>Ureibacillus</taxon>
    </lineage>
</organism>
<dbReference type="RefSeq" id="WP_016838601.1">
    <property type="nucleotide sequence ID" value="NZ_AP018335.1"/>
</dbReference>
<gene>
    <name evidence="4" type="ORF">HNR36_002639</name>
</gene>
<feature type="transmembrane region" description="Helical" evidence="2">
    <location>
        <begin position="26"/>
        <end position="46"/>
    </location>
</feature>
<proteinExistence type="predicted"/>
<protein>
    <recommendedName>
        <fullName evidence="3">DUF1510 domain-containing protein</fullName>
    </recommendedName>
</protein>
<dbReference type="EMBL" id="JACHGZ010000042">
    <property type="protein sequence ID" value="MBB5150239.1"/>
    <property type="molecule type" value="Genomic_DNA"/>
</dbReference>
<keyword evidence="2" id="KW-1133">Transmembrane helix</keyword>
<accession>A0A840PUV9</accession>
<feature type="domain" description="DUF1510" evidence="3">
    <location>
        <begin position="127"/>
        <end position="218"/>
    </location>
</feature>
<keyword evidence="5" id="KW-1185">Reference proteome</keyword>
<reference evidence="4 5" key="1">
    <citation type="submission" date="2020-08" db="EMBL/GenBank/DDBJ databases">
        <title>Genomic Encyclopedia of Type Strains, Phase IV (KMG-IV): sequencing the most valuable type-strain genomes for metagenomic binning, comparative biology and taxonomic classification.</title>
        <authorList>
            <person name="Goeker M."/>
        </authorList>
    </citation>
    <scope>NUCLEOTIDE SEQUENCE [LARGE SCALE GENOMIC DNA]</scope>
    <source>
        <strain evidence="4 5">DSM 10633</strain>
    </source>
</reference>
<dbReference type="InterPro" id="IPR009988">
    <property type="entry name" value="DUF1510"/>
</dbReference>
<dbReference type="Pfam" id="PF07423">
    <property type="entry name" value="DUF1510"/>
    <property type="match status" value="1"/>
</dbReference>
<keyword evidence="2" id="KW-0472">Membrane</keyword>
<dbReference type="AlphaFoldDB" id="A0A840PUV9"/>
<evidence type="ECO:0000256" key="2">
    <source>
        <dbReference type="SAM" id="Phobius"/>
    </source>
</evidence>
<comment type="caution">
    <text evidence="4">The sequence shown here is derived from an EMBL/GenBank/DDBJ whole genome shotgun (WGS) entry which is preliminary data.</text>
</comment>
<evidence type="ECO:0000256" key="1">
    <source>
        <dbReference type="SAM" id="MobiDB-lite"/>
    </source>
</evidence>